<sequence>MNAVILIAVFSVVNTSVFAASRAIVSLSQQGFAPKICGYIDSKGRPLVALTIPLCCGFCACFAALFDQSLILNWLGDLTTVSTVLTWFSILFCHIRFRHALTRSKRNLDEIYYRSQTGLIGSYIGVILLFVCTGVYCWTTMFPLNSDGFSTSSFGKVWILIPFSIVFCLVYMIFYKDWRIIISLNDIDIDSGREGDLDFLKEIIQEEKEYLRSRSCIYRFYRFWC</sequence>
<reference evidence="1" key="1">
    <citation type="submission" date="2023-04" db="EMBL/GenBank/DDBJ databases">
        <title>Ambrosiozyma monospora NBRC 10751.</title>
        <authorList>
            <person name="Ichikawa N."/>
            <person name="Sato H."/>
            <person name="Tonouchi N."/>
        </authorList>
    </citation>
    <scope>NUCLEOTIDE SEQUENCE</scope>
    <source>
        <strain evidence="1">NBRC 10751</strain>
    </source>
</reference>
<evidence type="ECO:0000313" key="1">
    <source>
        <dbReference type="EMBL" id="GME88111.1"/>
    </source>
</evidence>
<keyword evidence="2" id="KW-1185">Reference proteome</keyword>
<gene>
    <name evidence="1" type="ORF">Amon02_000831100</name>
</gene>
<proteinExistence type="predicted"/>
<comment type="caution">
    <text evidence="1">The sequence shown here is derived from an EMBL/GenBank/DDBJ whole genome shotgun (WGS) entry which is preliminary data.</text>
</comment>
<organism evidence="1 2">
    <name type="scientific">Ambrosiozyma monospora</name>
    <name type="common">Yeast</name>
    <name type="synonym">Endomycopsis monosporus</name>
    <dbReference type="NCBI Taxonomy" id="43982"/>
    <lineage>
        <taxon>Eukaryota</taxon>
        <taxon>Fungi</taxon>
        <taxon>Dikarya</taxon>
        <taxon>Ascomycota</taxon>
        <taxon>Saccharomycotina</taxon>
        <taxon>Pichiomycetes</taxon>
        <taxon>Pichiales</taxon>
        <taxon>Pichiaceae</taxon>
        <taxon>Ambrosiozyma</taxon>
    </lineage>
</organism>
<dbReference type="EMBL" id="BSXS01007264">
    <property type="protein sequence ID" value="GME88111.1"/>
    <property type="molecule type" value="Genomic_DNA"/>
</dbReference>
<evidence type="ECO:0000313" key="2">
    <source>
        <dbReference type="Proteomes" id="UP001165064"/>
    </source>
</evidence>
<protein>
    <submittedName>
        <fullName evidence="1">Unnamed protein product</fullName>
    </submittedName>
</protein>
<dbReference type="Proteomes" id="UP001165064">
    <property type="component" value="Unassembled WGS sequence"/>
</dbReference>
<accession>A0ACB5TGC7</accession>
<name>A0ACB5TGC7_AMBMO</name>